<reference evidence="3" key="1">
    <citation type="journal article" date="2014" name="Int. J. Syst. Evol. Microbiol.">
        <title>Complete genome sequence of Corynebacterium casei LMG S-19264T (=DSM 44701T), isolated from a smear-ripened cheese.</title>
        <authorList>
            <consortium name="US DOE Joint Genome Institute (JGI-PGF)"/>
            <person name="Walter F."/>
            <person name="Albersmeier A."/>
            <person name="Kalinowski J."/>
            <person name="Ruckert C."/>
        </authorList>
    </citation>
    <scope>NUCLEOTIDE SEQUENCE</scope>
    <source>
        <strain evidence="3">KCTC 12344</strain>
    </source>
</reference>
<dbReference type="InterPro" id="IPR051043">
    <property type="entry name" value="Sulfatase_Mod_Factor_Kinase"/>
</dbReference>
<proteinExistence type="predicted"/>
<keyword evidence="5" id="KW-1185">Reference proteome</keyword>
<keyword evidence="1" id="KW-0732">Signal</keyword>
<dbReference type="AlphaFoldDB" id="A0A4P7BI29"/>
<protein>
    <recommendedName>
        <fullName evidence="2">Sulfatase-modifying factor enzyme-like domain-containing protein</fullName>
    </recommendedName>
</protein>
<sequence length="342" mass="37737">MSRRAKSLPLAALSYCLLSSTFAAPVKPPKVPQMSKQYIEESKLVALKQPAPVAAELDALGKGTTAERVALLRKKILADLIFVKGGTFMMGDFGPLWSPEKLPYSDDPTNKAVHEVTLSSFSIAKYKTTYAEFDVYSDATKTDRAANGPLDKIYRHPTVPAGVPWQRAKDYCQWLGKVTQLPIDLPTEAQWEYAARSRGQFFVWATDNGNIDYGRNIPAAGQMELLTPSGEIDPYPVGLFPPNPLGLYDASHDGEEWTNDWFDENYYKVSPKRDPQGPAAGTKKVARGWPIGDSIVPNTMYRRARLLHESAAATTADSTKAEVTSYRSSGFRCAVQQPAPVR</sequence>
<organism evidence="3 6">
    <name type="scientific">Pseudoduganella plicata</name>
    <dbReference type="NCBI Taxonomy" id="321984"/>
    <lineage>
        <taxon>Bacteria</taxon>
        <taxon>Pseudomonadati</taxon>
        <taxon>Pseudomonadota</taxon>
        <taxon>Betaproteobacteria</taxon>
        <taxon>Burkholderiales</taxon>
        <taxon>Oxalobacteraceae</taxon>
        <taxon>Telluria group</taxon>
        <taxon>Pseudoduganella</taxon>
    </lineage>
</organism>
<evidence type="ECO:0000256" key="1">
    <source>
        <dbReference type="SAM" id="SignalP"/>
    </source>
</evidence>
<accession>A0A4P7BI29</accession>
<dbReference type="Proteomes" id="UP000619512">
    <property type="component" value="Unassembled WGS sequence"/>
</dbReference>
<evidence type="ECO:0000313" key="3">
    <source>
        <dbReference type="EMBL" id="GGY82488.1"/>
    </source>
</evidence>
<reference evidence="3" key="3">
    <citation type="submission" date="2022-12" db="EMBL/GenBank/DDBJ databases">
        <authorList>
            <person name="Sun Q."/>
            <person name="Kim S."/>
        </authorList>
    </citation>
    <scope>NUCLEOTIDE SEQUENCE</scope>
    <source>
        <strain evidence="3">KCTC 12344</strain>
    </source>
</reference>
<dbReference type="EMBL" id="CP038026">
    <property type="protein sequence ID" value="QBQ38494.1"/>
    <property type="molecule type" value="Genomic_DNA"/>
</dbReference>
<dbReference type="GO" id="GO:0120147">
    <property type="term" value="F:formylglycine-generating oxidase activity"/>
    <property type="evidence" value="ECO:0007669"/>
    <property type="project" value="TreeGrafter"/>
</dbReference>
<feature type="chain" id="PRO_5044606864" description="Sulfatase-modifying factor enzyme-like domain-containing protein" evidence="1">
    <location>
        <begin position="24"/>
        <end position="342"/>
    </location>
</feature>
<dbReference type="EMBL" id="BMWW01000002">
    <property type="protein sequence ID" value="GGY82488.1"/>
    <property type="molecule type" value="Genomic_DNA"/>
</dbReference>
<dbReference type="InterPro" id="IPR042095">
    <property type="entry name" value="SUMF_sf"/>
</dbReference>
<evidence type="ECO:0000313" key="5">
    <source>
        <dbReference type="Proteomes" id="UP000294359"/>
    </source>
</evidence>
<dbReference type="PANTHER" id="PTHR23150:SF19">
    <property type="entry name" value="FORMYLGLYCINE-GENERATING ENZYME"/>
    <property type="match status" value="1"/>
</dbReference>
<dbReference type="RefSeq" id="WP_134387195.1">
    <property type="nucleotide sequence ID" value="NZ_BMWW01000002.1"/>
</dbReference>
<dbReference type="InterPro" id="IPR005532">
    <property type="entry name" value="SUMF_dom"/>
</dbReference>
<dbReference type="InterPro" id="IPR016187">
    <property type="entry name" value="CTDL_fold"/>
</dbReference>
<name>A0A4P7BI29_9BURK</name>
<gene>
    <name evidence="4" type="ORF">E1742_21650</name>
    <name evidence="3" type="ORF">GCM10007388_14280</name>
</gene>
<evidence type="ECO:0000313" key="6">
    <source>
        <dbReference type="Proteomes" id="UP000619512"/>
    </source>
</evidence>
<evidence type="ECO:0000313" key="4">
    <source>
        <dbReference type="EMBL" id="QBQ38494.1"/>
    </source>
</evidence>
<reference evidence="4 5" key="2">
    <citation type="submission" date="2019-03" db="EMBL/GenBank/DDBJ databases">
        <title>Draft Genome Sequences of Six Type Strains of the Genus Massilia.</title>
        <authorList>
            <person name="Miess H."/>
            <person name="Frediansyhah A."/>
            <person name="Gross H."/>
        </authorList>
    </citation>
    <scope>NUCLEOTIDE SEQUENCE [LARGE SCALE GENOMIC DNA]</scope>
    <source>
        <strain evidence="4 5">DSM 17505</strain>
    </source>
</reference>
<dbReference type="OrthoDB" id="9768004at2"/>
<dbReference type="PANTHER" id="PTHR23150">
    <property type="entry name" value="SULFATASE MODIFYING FACTOR 1, 2"/>
    <property type="match status" value="1"/>
</dbReference>
<feature type="signal peptide" evidence="1">
    <location>
        <begin position="1"/>
        <end position="23"/>
    </location>
</feature>
<feature type="domain" description="Sulfatase-modifying factor enzyme-like" evidence="2">
    <location>
        <begin position="78"/>
        <end position="316"/>
    </location>
</feature>
<evidence type="ECO:0000259" key="2">
    <source>
        <dbReference type="Pfam" id="PF03781"/>
    </source>
</evidence>
<dbReference type="Pfam" id="PF03781">
    <property type="entry name" value="FGE-sulfatase"/>
    <property type="match status" value="1"/>
</dbReference>
<dbReference type="SUPFAM" id="SSF56436">
    <property type="entry name" value="C-type lectin-like"/>
    <property type="match status" value="1"/>
</dbReference>
<dbReference type="Proteomes" id="UP000294359">
    <property type="component" value="Chromosome"/>
</dbReference>
<dbReference type="Gene3D" id="3.90.1580.10">
    <property type="entry name" value="paralog of FGE (formylglycine-generating enzyme)"/>
    <property type="match status" value="1"/>
</dbReference>